<sequence>MATRRATRSASPNRPPSSASPNFPDDGNTTTTATYTTHGSTSNTTGTSTTEKRKLPNNETDTSKRPLKRRNNKDTHATTDEVTPIKNNDYCSSCGFVGRFLCCDACPKAFHFTCVDPPMDDSDVEHLEGEWYCRECEHNRQTQSYVPTPPPFPPVTALFHRMLQDLDSRNPMAYRPPIEIINYFEGVSMDKVGQYVDSSTIKPIRHKCRKSALHGRMITCDYCPLSWHMDCIDPPMASMPNPARKWMCPTHVEHVLPRMRRKRQSTTMDPVPPGGGSDAETDDDDYDDNDVEENNVSKAKKDKSKESSSLSLSTDPMMIEGNPMIKYNQTVYRLPYESFKLRFPSIEKLLSHVSLSSSSSCSTSSSLSFDQNMYEENDNLNASKEDVQICSEGIAEIQSGLAKFISQENIMEIPEEERSIAMLARAARMLDSGESDDEEQQSPAEHSEVEEELRHHHHESIYTMGGGKNDYIAINKQQ</sequence>
<dbReference type="InterPro" id="IPR019787">
    <property type="entry name" value="Znf_PHD-finger"/>
</dbReference>
<keyword evidence="1" id="KW-0479">Metal-binding</keyword>
<dbReference type="InterPro" id="IPR019786">
    <property type="entry name" value="Zinc_finger_PHD-type_CS"/>
</dbReference>
<evidence type="ECO:0000256" key="4">
    <source>
        <dbReference type="PROSITE-ProRule" id="PRU00146"/>
    </source>
</evidence>
<dbReference type="InterPro" id="IPR013083">
    <property type="entry name" value="Znf_RING/FYVE/PHD"/>
</dbReference>
<evidence type="ECO:0000256" key="2">
    <source>
        <dbReference type="ARBA" id="ARBA00022771"/>
    </source>
</evidence>
<dbReference type="InterPro" id="IPR052819">
    <property type="entry name" value="Chromatin_regulatory_protein"/>
</dbReference>
<keyword evidence="2 4" id="KW-0863">Zinc-finger</keyword>
<keyword evidence="3" id="KW-0862">Zinc</keyword>
<accession>A0A8H7S4F7</accession>
<name>A0A8H7S4F7_9FUNG</name>
<dbReference type="PROSITE" id="PS50016">
    <property type="entry name" value="ZF_PHD_2"/>
    <property type="match status" value="1"/>
</dbReference>
<reference evidence="7 8" key="1">
    <citation type="submission" date="2020-12" db="EMBL/GenBank/DDBJ databases">
        <title>Metabolic potential, ecology and presence of endohyphal bacteria is reflected in genomic diversity of Mucoromycotina.</title>
        <authorList>
            <person name="Muszewska A."/>
            <person name="Okrasinska A."/>
            <person name="Steczkiewicz K."/>
            <person name="Drgas O."/>
            <person name="Orlowska M."/>
            <person name="Perlinska-Lenart U."/>
            <person name="Aleksandrzak-Piekarczyk T."/>
            <person name="Szatraj K."/>
            <person name="Zielenkiewicz U."/>
            <person name="Pilsyk S."/>
            <person name="Malc E."/>
            <person name="Mieczkowski P."/>
            <person name="Kruszewska J.S."/>
            <person name="Biernat P."/>
            <person name="Pawlowska J."/>
        </authorList>
    </citation>
    <scope>NUCLEOTIDE SEQUENCE [LARGE SCALE GENOMIC DNA]</scope>
    <source>
        <strain evidence="7 8">CBS 142.35</strain>
    </source>
</reference>
<gene>
    <name evidence="7" type="ORF">INT45_012417</name>
</gene>
<dbReference type="SUPFAM" id="SSF57903">
    <property type="entry name" value="FYVE/PHD zinc finger"/>
    <property type="match status" value="2"/>
</dbReference>
<evidence type="ECO:0000256" key="3">
    <source>
        <dbReference type="ARBA" id="ARBA00022833"/>
    </source>
</evidence>
<evidence type="ECO:0000256" key="5">
    <source>
        <dbReference type="SAM" id="MobiDB-lite"/>
    </source>
</evidence>
<evidence type="ECO:0000313" key="8">
    <source>
        <dbReference type="Proteomes" id="UP000646827"/>
    </source>
</evidence>
<protein>
    <recommendedName>
        <fullName evidence="6">PHD-type domain-containing protein</fullName>
    </recommendedName>
</protein>
<dbReference type="Pfam" id="PF00628">
    <property type="entry name" value="PHD"/>
    <property type="match status" value="2"/>
</dbReference>
<dbReference type="GO" id="GO:0008270">
    <property type="term" value="F:zinc ion binding"/>
    <property type="evidence" value="ECO:0007669"/>
    <property type="project" value="UniProtKB-KW"/>
</dbReference>
<dbReference type="InterPro" id="IPR011011">
    <property type="entry name" value="Znf_FYVE_PHD"/>
</dbReference>
<feature type="region of interest" description="Disordered" evidence="5">
    <location>
        <begin position="430"/>
        <end position="478"/>
    </location>
</feature>
<dbReference type="CDD" id="cd15534">
    <property type="entry name" value="PHD2_PHF12_Rco1"/>
    <property type="match status" value="1"/>
</dbReference>
<feature type="region of interest" description="Disordered" evidence="5">
    <location>
        <begin position="257"/>
        <end position="319"/>
    </location>
</feature>
<feature type="compositionally biased region" description="Basic and acidic residues" evidence="5">
    <location>
        <begin position="50"/>
        <end position="64"/>
    </location>
</feature>
<evidence type="ECO:0000313" key="7">
    <source>
        <dbReference type="EMBL" id="KAG2221371.1"/>
    </source>
</evidence>
<dbReference type="PROSITE" id="PS01359">
    <property type="entry name" value="ZF_PHD_1"/>
    <property type="match status" value="1"/>
</dbReference>
<dbReference type="InterPro" id="IPR001965">
    <property type="entry name" value="Znf_PHD"/>
</dbReference>
<dbReference type="PANTHER" id="PTHR47636">
    <property type="entry name" value="TRANSCRIPTIONAL REGULATORY PROTEIN RCO1"/>
    <property type="match status" value="1"/>
</dbReference>
<dbReference type="EMBL" id="JAEPRB010000111">
    <property type="protein sequence ID" value="KAG2221371.1"/>
    <property type="molecule type" value="Genomic_DNA"/>
</dbReference>
<evidence type="ECO:0000259" key="6">
    <source>
        <dbReference type="PROSITE" id="PS50016"/>
    </source>
</evidence>
<dbReference type="OrthoDB" id="5876363at2759"/>
<evidence type="ECO:0000256" key="1">
    <source>
        <dbReference type="ARBA" id="ARBA00022723"/>
    </source>
</evidence>
<dbReference type="GO" id="GO:0006357">
    <property type="term" value="P:regulation of transcription by RNA polymerase II"/>
    <property type="evidence" value="ECO:0007669"/>
    <property type="project" value="TreeGrafter"/>
</dbReference>
<dbReference type="Proteomes" id="UP000646827">
    <property type="component" value="Unassembled WGS sequence"/>
</dbReference>
<feature type="compositionally biased region" description="Low complexity" evidence="5">
    <location>
        <begin position="1"/>
        <end position="49"/>
    </location>
</feature>
<proteinExistence type="predicted"/>
<dbReference type="Gene3D" id="3.30.40.10">
    <property type="entry name" value="Zinc/RING finger domain, C3HC4 (zinc finger)"/>
    <property type="match status" value="2"/>
</dbReference>
<feature type="region of interest" description="Disordered" evidence="5">
    <location>
        <begin position="1"/>
        <end position="80"/>
    </location>
</feature>
<dbReference type="GO" id="GO:0032221">
    <property type="term" value="C:Rpd3S complex"/>
    <property type="evidence" value="ECO:0007669"/>
    <property type="project" value="TreeGrafter"/>
</dbReference>
<organism evidence="7 8">
    <name type="scientific">Circinella minor</name>
    <dbReference type="NCBI Taxonomy" id="1195481"/>
    <lineage>
        <taxon>Eukaryota</taxon>
        <taxon>Fungi</taxon>
        <taxon>Fungi incertae sedis</taxon>
        <taxon>Mucoromycota</taxon>
        <taxon>Mucoromycotina</taxon>
        <taxon>Mucoromycetes</taxon>
        <taxon>Mucorales</taxon>
        <taxon>Lichtheimiaceae</taxon>
        <taxon>Circinella</taxon>
    </lineage>
</organism>
<dbReference type="AlphaFoldDB" id="A0A8H7S4F7"/>
<dbReference type="SMART" id="SM00249">
    <property type="entry name" value="PHD"/>
    <property type="match status" value="2"/>
</dbReference>
<feature type="domain" description="PHD-type" evidence="6">
    <location>
        <begin position="88"/>
        <end position="139"/>
    </location>
</feature>
<comment type="caution">
    <text evidence="7">The sequence shown here is derived from an EMBL/GenBank/DDBJ whole genome shotgun (WGS) entry which is preliminary data.</text>
</comment>
<feature type="compositionally biased region" description="Acidic residues" evidence="5">
    <location>
        <begin position="279"/>
        <end position="293"/>
    </location>
</feature>
<keyword evidence="8" id="KW-1185">Reference proteome</keyword>
<dbReference type="PANTHER" id="PTHR47636:SF1">
    <property type="entry name" value="TRANSCRIPTIONAL REGULATORY PROTEIN RCO1"/>
    <property type="match status" value="1"/>
</dbReference>